<dbReference type="CDD" id="cd14869">
    <property type="entry name" value="uS7_Bacteria"/>
    <property type="match status" value="1"/>
</dbReference>
<evidence type="ECO:0000259" key="8">
    <source>
        <dbReference type="Pfam" id="PF00177"/>
    </source>
</evidence>
<dbReference type="PROSITE" id="PS00052">
    <property type="entry name" value="RIBOSOMAL_S7"/>
    <property type="match status" value="1"/>
</dbReference>
<dbReference type="InterPro" id="IPR000235">
    <property type="entry name" value="Ribosomal_uS7"/>
</dbReference>
<keyword evidence="3 6" id="KW-0694">RNA-binding</keyword>
<dbReference type="EMBL" id="MHQO01000009">
    <property type="protein sequence ID" value="OHA07460.1"/>
    <property type="molecule type" value="Genomic_DNA"/>
</dbReference>
<accession>A0A1G2L7E2</accession>
<gene>
    <name evidence="6" type="primary">rpsG</name>
    <name evidence="9" type="ORF">A2934_02405</name>
</gene>
<dbReference type="PANTHER" id="PTHR11205">
    <property type="entry name" value="RIBOSOMAL PROTEIN S7"/>
    <property type="match status" value="1"/>
</dbReference>
<dbReference type="HAMAP" id="MF_00480_B">
    <property type="entry name" value="Ribosomal_uS7_B"/>
    <property type="match status" value="1"/>
</dbReference>
<dbReference type="GO" id="GO:0019843">
    <property type="term" value="F:rRNA binding"/>
    <property type="evidence" value="ECO:0007669"/>
    <property type="project" value="UniProtKB-UniRule"/>
</dbReference>
<evidence type="ECO:0000256" key="1">
    <source>
        <dbReference type="ARBA" id="ARBA00007151"/>
    </source>
</evidence>
<comment type="function">
    <text evidence="6">One of the primary rRNA binding proteins, it binds directly to 16S rRNA where it nucleates assembly of the head domain of the 30S subunit. Is located at the subunit interface close to the decoding center, probably blocks exit of the E-site tRNA.</text>
</comment>
<name>A0A1G2L7E2_9BACT</name>
<dbReference type="Proteomes" id="UP000177982">
    <property type="component" value="Unassembled WGS sequence"/>
</dbReference>
<dbReference type="GO" id="GO:0006412">
    <property type="term" value="P:translation"/>
    <property type="evidence" value="ECO:0007669"/>
    <property type="project" value="UniProtKB-UniRule"/>
</dbReference>
<protein>
    <recommendedName>
        <fullName evidence="6">Small ribosomal subunit protein uS7</fullName>
    </recommendedName>
</protein>
<evidence type="ECO:0000256" key="7">
    <source>
        <dbReference type="RuleBase" id="RU003619"/>
    </source>
</evidence>
<comment type="subunit">
    <text evidence="6">Part of the 30S ribosomal subunit. Contacts proteins S9 and S11.</text>
</comment>
<evidence type="ECO:0000256" key="5">
    <source>
        <dbReference type="ARBA" id="ARBA00023274"/>
    </source>
</evidence>
<dbReference type="SUPFAM" id="SSF47973">
    <property type="entry name" value="Ribosomal protein S7"/>
    <property type="match status" value="1"/>
</dbReference>
<evidence type="ECO:0000256" key="6">
    <source>
        <dbReference type="HAMAP-Rule" id="MF_00480"/>
    </source>
</evidence>
<organism evidence="9 10">
    <name type="scientific">Candidatus Sungbacteria bacterium RIFCSPLOWO2_01_FULL_47_10</name>
    <dbReference type="NCBI Taxonomy" id="1802276"/>
    <lineage>
        <taxon>Bacteria</taxon>
        <taxon>Candidatus Sungiibacteriota</taxon>
    </lineage>
</organism>
<dbReference type="AlphaFoldDB" id="A0A1G2L7E2"/>
<dbReference type="InterPro" id="IPR020606">
    <property type="entry name" value="Ribosomal_uS7_CS"/>
</dbReference>
<dbReference type="Gene3D" id="1.10.455.10">
    <property type="entry name" value="Ribosomal protein S7 domain"/>
    <property type="match status" value="1"/>
</dbReference>
<keyword evidence="6" id="KW-0820">tRNA-binding</keyword>
<dbReference type="Pfam" id="PF00177">
    <property type="entry name" value="Ribosomal_S7"/>
    <property type="match status" value="1"/>
</dbReference>
<sequence>MRRKRKFKRTIAPDMKYGNQLVAKFINYVMRKGKKTVAEKVVYRTFDLLQQKYQVDPIATFDLAIKNASPAVEVKARRIGGATYQVPREVRGERKMQLAFTWIINAARSKKGKPMREKLAEELMAASKNEGVAIKKKMDMHRMAEANKAFAHFSW</sequence>
<dbReference type="GO" id="GO:0000049">
    <property type="term" value="F:tRNA binding"/>
    <property type="evidence" value="ECO:0007669"/>
    <property type="project" value="UniProtKB-UniRule"/>
</dbReference>
<feature type="domain" description="Small ribosomal subunit protein uS7" evidence="8">
    <location>
        <begin position="1"/>
        <end position="148"/>
    </location>
</feature>
<keyword evidence="2 6" id="KW-0699">rRNA-binding</keyword>
<evidence type="ECO:0000256" key="4">
    <source>
        <dbReference type="ARBA" id="ARBA00022980"/>
    </source>
</evidence>
<keyword evidence="5 6" id="KW-0687">Ribonucleoprotein</keyword>
<dbReference type="InterPro" id="IPR005717">
    <property type="entry name" value="Ribosomal_uS7_bac/org-type"/>
</dbReference>
<reference evidence="9 10" key="1">
    <citation type="journal article" date="2016" name="Nat. Commun.">
        <title>Thousands of microbial genomes shed light on interconnected biogeochemical processes in an aquifer system.</title>
        <authorList>
            <person name="Anantharaman K."/>
            <person name="Brown C.T."/>
            <person name="Hug L.A."/>
            <person name="Sharon I."/>
            <person name="Castelle C.J."/>
            <person name="Probst A.J."/>
            <person name="Thomas B.C."/>
            <person name="Singh A."/>
            <person name="Wilkins M.J."/>
            <person name="Karaoz U."/>
            <person name="Brodie E.L."/>
            <person name="Williams K.H."/>
            <person name="Hubbard S.S."/>
            <person name="Banfield J.F."/>
        </authorList>
    </citation>
    <scope>NUCLEOTIDE SEQUENCE [LARGE SCALE GENOMIC DNA]</scope>
</reference>
<keyword evidence="4 6" id="KW-0689">Ribosomal protein</keyword>
<evidence type="ECO:0000313" key="9">
    <source>
        <dbReference type="EMBL" id="OHA07460.1"/>
    </source>
</evidence>
<dbReference type="NCBIfam" id="TIGR01029">
    <property type="entry name" value="rpsG_bact"/>
    <property type="match status" value="1"/>
</dbReference>
<dbReference type="FunFam" id="1.10.455.10:FF:000001">
    <property type="entry name" value="30S ribosomal protein S7"/>
    <property type="match status" value="1"/>
</dbReference>
<dbReference type="InterPro" id="IPR036823">
    <property type="entry name" value="Ribosomal_uS7_dom_sf"/>
</dbReference>
<evidence type="ECO:0000256" key="3">
    <source>
        <dbReference type="ARBA" id="ARBA00022884"/>
    </source>
</evidence>
<comment type="caution">
    <text evidence="9">The sequence shown here is derived from an EMBL/GenBank/DDBJ whole genome shotgun (WGS) entry which is preliminary data.</text>
</comment>
<dbReference type="InterPro" id="IPR023798">
    <property type="entry name" value="Ribosomal_uS7_dom"/>
</dbReference>
<dbReference type="GO" id="GO:0003735">
    <property type="term" value="F:structural constituent of ribosome"/>
    <property type="evidence" value="ECO:0007669"/>
    <property type="project" value="InterPro"/>
</dbReference>
<dbReference type="GO" id="GO:0015935">
    <property type="term" value="C:small ribosomal subunit"/>
    <property type="evidence" value="ECO:0007669"/>
    <property type="project" value="InterPro"/>
</dbReference>
<evidence type="ECO:0000256" key="2">
    <source>
        <dbReference type="ARBA" id="ARBA00022730"/>
    </source>
</evidence>
<proteinExistence type="inferred from homology"/>
<comment type="similarity">
    <text evidence="1 6 7">Belongs to the universal ribosomal protein uS7 family.</text>
</comment>
<evidence type="ECO:0000313" key="10">
    <source>
        <dbReference type="Proteomes" id="UP000177982"/>
    </source>
</evidence>
<dbReference type="PIRSF" id="PIRSF002122">
    <property type="entry name" value="RPS7p_RPS7a_RPS5e_RPS7o"/>
    <property type="match status" value="1"/>
</dbReference>